<evidence type="ECO:0000256" key="3">
    <source>
        <dbReference type="ARBA" id="ARBA00012513"/>
    </source>
</evidence>
<evidence type="ECO:0000256" key="2">
    <source>
        <dbReference type="ARBA" id="ARBA00008874"/>
    </source>
</evidence>
<comment type="caution">
    <text evidence="16">The sequence shown here is derived from an EMBL/GenBank/DDBJ whole genome shotgun (WGS) entry which is preliminary data.</text>
</comment>
<dbReference type="InterPro" id="IPR033923">
    <property type="entry name" value="PAK_BD"/>
</dbReference>
<evidence type="ECO:0000256" key="8">
    <source>
        <dbReference type="ARBA" id="ARBA00022777"/>
    </source>
</evidence>
<dbReference type="PROSITE" id="PS00108">
    <property type="entry name" value="PROTEIN_KINASE_ST"/>
    <property type="match status" value="1"/>
</dbReference>
<dbReference type="SUPFAM" id="SSF56112">
    <property type="entry name" value="Protein kinase-like (PK-like)"/>
    <property type="match status" value="1"/>
</dbReference>
<comment type="catalytic activity">
    <reaction evidence="12">
        <text>L-seryl-[protein] + ATP = O-phospho-L-seryl-[protein] + ADP + H(+)</text>
        <dbReference type="Rhea" id="RHEA:17989"/>
        <dbReference type="Rhea" id="RHEA-COMP:9863"/>
        <dbReference type="Rhea" id="RHEA-COMP:11604"/>
        <dbReference type="ChEBI" id="CHEBI:15378"/>
        <dbReference type="ChEBI" id="CHEBI:29999"/>
        <dbReference type="ChEBI" id="CHEBI:30616"/>
        <dbReference type="ChEBI" id="CHEBI:83421"/>
        <dbReference type="ChEBI" id="CHEBI:456216"/>
        <dbReference type="EC" id="2.7.11.1"/>
    </reaction>
</comment>
<dbReference type="Gene3D" id="3.30.200.20">
    <property type="entry name" value="Phosphorylase Kinase, domain 1"/>
    <property type="match status" value="1"/>
</dbReference>
<evidence type="ECO:0000256" key="5">
    <source>
        <dbReference type="ARBA" id="ARBA00022679"/>
    </source>
</evidence>
<feature type="compositionally biased region" description="Polar residues" evidence="14">
    <location>
        <begin position="153"/>
        <end position="163"/>
    </location>
</feature>
<dbReference type="AlphaFoldDB" id="A0A5J4P3P7"/>
<evidence type="ECO:0000256" key="10">
    <source>
        <dbReference type="ARBA" id="ARBA00022842"/>
    </source>
</evidence>
<evidence type="ECO:0000256" key="13">
    <source>
        <dbReference type="PROSITE-ProRule" id="PRU10141"/>
    </source>
</evidence>
<proteinExistence type="inferred from homology"/>
<evidence type="ECO:0000313" key="17">
    <source>
        <dbReference type="Proteomes" id="UP000324629"/>
    </source>
</evidence>
<feature type="region of interest" description="Disordered" evidence="14">
    <location>
        <begin position="232"/>
        <end position="282"/>
    </location>
</feature>
<evidence type="ECO:0000256" key="6">
    <source>
        <dbReference type="ARBA" id="ARBA00022723"/>
    </source>
</evidence>
<dbReference type="Gene3D" id="1.10.510.10">
    <property type="entry name" value="Transferase(Phosphotransferase) domain 1"/>
    <property type="match status" value="1"/>
</dbReference>
<dbReference type="Pfam" id="PF00069">
    <property type="entry name" value="Pkinase"/>
    <property type="match status" value="1"/>
</dbReference>
<evidence type="ECO:0000256" key="11">
    <source>
        <dbReference type="ARBA" id="ARBA00047899"/>
    </source>
</evidence>
<dbReference type="PANTHER" id="PTHR45832:SF22">
    <property type="entry name" value="SERINE_THREONINE-PROTEIN KINASE SAMKA-RELATED"/>
    <property type="match status" value="1"/>
</dbReference>
<dbReference type="CDD" id="cd01093">
    <property type="entry name" value="CRIB_PAK_like"/>
    <property type="match status" value="1"/>
</dbReference>
<evidence type="ECO:0000259" key="15">
    <source>
        <dbReference type="PROSITE" id="PS50011"/>
    </source>
</evidence>
<comment type="similarity">
    <text evidence="2">Belongs to the protein kinase superfamily. STE Ser/Thr protein kinase family. STE20 subfamily.</text>
</comment>
<dbReference type="InterPro" id="IPR051931">
    <property type="entry name" value="PAK3-like"/>
</dbReference>
<dbReference type="InterPro" id="IPR000095">
    <property type="entry name" value="CRIB_dom"/>
</dbReference>
<protein>
    <recommendedName>
        <fullName evidence="3">non-specific serine/threonine protein kinase</fullName>
        <ecNumber evidence="3">2.7.11.1</ecNumber>
    </recommendedName>
</protein>
<sequence length="917" mass="101406">MDGQQISVGPMESPEPPPPPIRSSSTLRRGKGAPNKPLPDVPKKAGRGKIRLFRLPKLSNDPKISSPTCVTHDIHVVFDANTGEFRGMPEEWLHWLRSANISVPERERNPELVIEVLQCYDAATHARRQKFLTTCRNEWSGAKTMRSSALELPSTSGALQSVPISPPPNTSRGMLIPHPDHNRCSPDHIQTTQRQLPSQSPLPPPIPPHASLWKTMRTDGLSKTAENAFGLNRPERDSSAHTCQQSSPVLPRQRRIVGSAGDRTKSVDNDGSSTSRNFPDDFIDCGSTNSYSNISSEVNDSRASETLLKHSAAQFDTSVSTAELLTRTSLITEQEPYGVEELLASPSQIRPSASICSGRYNTVSRAGDIRLEVVSTWVSTLLALFVYFSHLFVQCNTLSLIMHVSSSRLLFIQDLNQFSTDDSAMHRPHSHCCISEAAFVASKADSLYASGELRVRLAMPEVDDDFLFNLSARCDDDISSPTGHLTADETDKQIELSGKTSAEQDEDTNLLSSSERTVPSIAAAEKPREQIRGRTAVKNLAHYDRRPKRSAVHPGRQSPDSLTGFLYSVANSAAGDGLSSQPAVYREDSGAVTTCTPPKTPLLLSRRSPNFRRMVRLRDEQIIDRIRTIVSEGEPLAKYETLGCIGHGASGIVYIGREVSSNCRVAIKQMNLRKQPKKELILNEILVMRAYRNPNIVNYLDSYLLGDELWVVMEYLDGGSLTDVLTETCMSVSHIATVCRETLQALAYLHSKQVIHRDIKSDNILLGLDGSVKLTDFGFCAQLTADQADVKRNTMVGTPYWMAPEVVCRKQYGNKVDIWSLGIMTLEMIEGEPPYLSENPLKALYLIATNGKPKFSTDHLEEELLDFLNRCLEVDVAARATASSLLQHPLITLKSRPVHTLIPLILLAREQIRASMS</sequence>
<keyword evidence="7 13" id="KW-0547">Nucleotide-binding</keyword>
<evidence type="ECO:0000256" key="1">
    <source>
        <dbReference type="ARBA" id="ARBA00001946"/>
    </source>
</evidence>
<dbReference type="SMART" id="SM00220">
    <property type="entry name" value="S_TKc"/>
    <property type="match status" value="1"/>
</dbReference>
<dbReference type="InterPro" id="IPR017441">
    <property type="entry name" value="Protein_kinase_ATP_BS"/>
</dbReference>
<dbReference type="PROSITE" id="PS00107">
    <property type="entry name" value="PROTEIN_KINASE_ATP"/>
    <property type="match status" value="1"/>
</dbReference>
<keyword evidence="6" id="KW-0479">Metal-binding</keyword>
<dbReference type="EMBL" id="QNGE01000003">
    <property type="protein sequence ID" value="KAA3682511.1"/>
    <property type="molecule type" value="Genomic_DNA"/>
</dbReference>
<dbReference type="Gene3D" id="3.90.810.10">
    <property type="entry name" value="CRIB domain"/>
    <property type="match status" value="1"/>
</dbReference>
<evidence type="ECO:0000313" key="16">
    <source>
        <dbReference type="EMBL" id="KAA3682511.1"/>
    </source>
</evidence>
<evidence type="ECO:0000256" key="7">
    <source>
        <dbReference type="ARBA" id="ARBA00022741"/>
    </source>
</evidence>
<organism evidence="16 17">
    <name type="scientific">Paragonimus westermani</name>
    <dbReference type="NCBI Taxonomy" id="34504"/>
    <lineage>
        <taxon>Eukaryota</taxon>
        <taxon>Metazoa</taxon>
        <taxon>Spiralia</taxon>
        <taxon>Lophotrochozoa</taxon>
        <taxon>Platyhelminthes</taxon>
        <taxon>Trematoda</taxon>
        <taxon>Digenea</taxon>
        <taxon>Plagiorchiida</taxon>
        <taxon>Troglotremata</taxon>
        <taxon>Troglotrematidae</taxon>
        <taxon>Paragonimus</taxon>
    </lineage>
</organism>
<keyword evidence="10" id="KW-0460">Magnesium</keyword>
<dbReference type="PROSITE" id="PS50011">
    <property type="entry name" value="PROTEIN_KINASE_DOM"/>
    <property type="match status" value="1"/>
</dbReference>
<feature type="domain" description="Protein kinase" evidence="15">
    <location>
        <begin position="639"/>
        <end position="891"/>
    </location>
</feature>
<evidence type="ECO:0000256" key="9">
    <source>
        <dbReference type="ARBA" id="ARBA00022840"/>
    </source>
</evidence>
<name>A0A5J4P3P7_9TREM</name>
<evidence type="ECO:0000256" key="14">
    <source>
        <dbReference type="SAM" id="MobiDB-lite"/>
    </source>
</evidence>
<keyword evidence="17" id="KW-1185">Reference proteome</keyword>
<dbReference type="GO" id="GO:0005524">
    <property type="term" value="F:ATP binding"/>
    <property type="evidence" value="ECO:0007669"/>
    <property type="project" value="UniProtKB-UniRule"/>
</dbReference>
<keyword evidence="9 13" id="KW-0067">ATP-binding</keyword>
<dbReference type="InterPro" id="IPR000719">
    <property type="entry name" value="Prot_kinase_dom"/>
</dbReference>
<keyword evidence="8" id="KW-0418">Kinase</keyword>
<dbReference type="InterPro" id="IPR011009">
    <property type="entry name" value="Kinase-like_dom_sf"/>
</dbReference>
<comment type="cofactor">
    <cofactor evidence="1">
        <name>Mg(2+)</name>
        <dbReference type="ChEBI" id="CHEBI:18420"/>
    </cofactor>
</comment>
<dbReference type="EC" id="2.7.11.1" evidence="3"/>
<feature type="region of interest" description="Disordered" evidence="14">
    <location>
        <begin position="1"/>
        <end position="46"/>
    </location>
</feature>
<dbReference type="Proteomes" id="UP000324629">
    <property type="component" value="Unassembled WGS sequence"/>
</dbReference>
<dbReference type="GO" id="GO:0046872">
    <property type="term" value="F:metal ion binding"/>
    <property type="evidence" value="ECO:0007669"/>
    <property type="project" value="UniProtKB-KW"/>
</dbReference>
<keyword evidence="5" id="KW-0808">Transferase</keyword>
<dbReference type="PANTHER" id="PTHR45832">
    <property type="entry name" value="SERINE/THREONINE-PROTEIN KINASE SAMKA-RELATED-RELATED"/>
    <property type="match status" value="1"/>
</dbReference>
<dbReference type="InterPro" id="IPR036936">
    <property type="entry name" value="CRIB_dom_sf"/>
</dbReference>
<gene>
    <name evidence="16" type="ORF">DEA37_0014576</name>
</gene>
<dbReference type="FunFam" id="3.30.200.20:FF:000705">
    <property type="entry name" value="Non-specific serine/threonine protein kinase"/>
    <property type="match status" value="1"/>
</dbReference>
<dbReference type="Pfam" id="PF00786">
    <property type="entry name" value="PBD"/>
    <property type="match status" value="1"/>
</dbReference>
<dbReference type="SMART" id="SM00285">
    <property type="entry name" value="PBD"/>
    <property type="match status" value="1"/>
</dbReference>
<dbReference type="GO" id="GO:0004674">
    <property type="term" value="F:protein serine/threonine kinase activity"/>
    <property type="evidence" value="ECO:0007669"/>
    <property type="project" value="UniProtKB-KW"/>
</dbReference>
<reference evidence="16 17" key="1">
    <citation type="journal article" date="2019" name="Gigascience">
        <title>Whole-genome sequence of the oriental lung fluke Paragonimus westermani.</title>
        <authorList>
            <person name="Oey H."/>
            <person name="Zakrzewski M."/>
            <person name="Narain K."/>
            <person name="Devi K.R."/>
            <person name="Agatsuma T."/>
            <person name="Nawaratna S."/>
            <person name="Gobert G.N."/>
            <person name="Jones M.K."/>
            <person name="Ragan M.A."/>
            <person name="McManus D.P."/>
            <person name="Krause L."/>
        </authorList>
    </citation>
    <scope>NUCLEOTIDE SEQUENCE [LARGE SCALE GENOMIC DNA]</scope>
    <source>
        <strain evidence="16 17">IND2009</strain>
    </source>
</reference>
<evidence type="ECO:0000256" key="4">
    <source>
        <dbReference type="ARBA" id="ARBA00022527"/>
    </source>
</evidence>
<feature type="binding site" evidence="13">
    <location>
        <position position="668"/>
    </location>
    <ligand>
        <name>ATP</name>
        <dbReference type="ChEBI" id="CHEBI:30616"/>
    </ligand>
</feature>
<comment type="catalytic activity">
    <reaction evidence="11">
        <text>L-threonyl-[protein] + ATP = O-phospho-L-threonyl-[protein] + ADP + H(+)</text>
        <dbReference type="Rhea" id="RHEA:46608"/>
        <dbReference type="Rhea" id="RHEA-COMP:11060"/>
        <dbReference type="Rhea" id="RHEA-COMP:11605"/>
        <dbReference type="ChEBI" id="CHEBI:15378"/>
        <dbReference type="ChEBI" id="CHEBI:30013"/>
        <dbReference type="ChEBI" id="CHEBI:30616"/>
        <dbReference type="ChEBI" id="CHEBI:61977"/>
        <dbReference type="ChEBI" id="CHEBI:456216"/>
        <dbReference type="EC" id="2.7.11.1"/>
    </reaction>
</comment>
<keyword evidence="4" id="KW-0723">Serine/threonine-protein kinase</keyword>
<accession>A0A5J4P3P7</accession>
<dbReference type="FunFam" id="1.10.510.10:FF:000768">
    <property type="entry name" value="Non-specific serine/threonine protein kinase"/>
    <property type="match status" value="1"/>
</dbReference>
<dbReference type="InterPro" id="IPR008271">
    <property type="entry name" value="Ser/Thr_kinase_AS"/>
</dbReference>
<evidence type="ECO:0000256" key="12">
    <source>
        <dbReference type="ARBA" id="ARBA00048679"/>
    </source>
</evidence>
<feature type="region of interest" description="Disordered" evidence="14">
    <location>
        <begin position="153"/>
        <end position="209"/>
    </location>
</feature>